<dbReference type="EMBL" id="KB206756">
    <property type="protein sequence ID" value="ELP88435.1"/>
    <property type="molecule type" value="Genomic_DNA"/>
</dbReference>
<dbReference type="InterPro" id="IPR001849">
    <property type="entry name" value="PH_domain"/>
</dbReference>
<dbReference type="Pfam" id="PF00169">
    <property type="entry name" value="PH"/>
    <property type="match status" value="1"/>
</dbReference>
<dbReference type="GeneID" id="14887281"/>
<evidence type="ECO:0000313" key="3">
    <source>
        <dbReference type="EMBL" id="ELP88435.1"/>
    </source>
</evidence>
<dbReference type="AlphaFoldDB" id="A0A0A1U6C2"/>
<dbReference type="VEuPathDB" id="AmoebaDB:EIN_229680"/>
<evidence type="ECO:0000256" key="1">
    <source>
        <dbReference type="SAM" id="MobiDB-lite"/>
    </source>
</evidence>
<accession>A0A0A1U6C2</accession>
<dbReference type="OrthoDB" id="63267at2759"/>
<feature type="domain" description="PH" evidence="2">
    <location>
        <begin position="6"/>
        <end position="109"/>
    </location>
</feature>
<dbReference type="Gene3D" id="2.30.29.30">
    <property type="entry name" value="Pleckstrin-homology domain (PH domain)/Phosphotyrosine-binding domain (PTB)"/>
    <property type="match status" value="1"/>
</dbReference>
<dbReference type="InterPro" id="IPR011993">
    <property type="entry name" value="PH-like_dom_sf"/>
</dbReference>
<feature type="compositionally biased region" description="Polar residues" evidence="1">
    <location>
        <begin position="170"/>
        <end position="212"/>
    </location>
</feature>
<dbReference type="PROSITE" id="PS50003">
    <property type="entry name" value="PH_DOMAIN"/>
    <property type="match status" value="1"/>
</dbReference>
<keyword evidence="4" id="KW-1185">Reference proteome</keyword>
<protein>
    <recommendedName>
        <fullName evidence="2">PH domain-containing protein</fullName>
    </recommendedName>
</protein>
<gene>
    <name evidence="3" type="ORF">EIN_229680</name>
</gene>
<organism evidence="3 4">
    <name type="scientific">Entamoeba invadens IP1</name>
    <dbReference type="NCBI Taxonomy" id="370355"/>
    <lineage>
        <taxon>Eukaryota</taxon>
        <taxon>Amoebozoa</taxon>
        <taxon>Evosea</taxon>
        <taxon>Archamoebae</taxon>
        <taxon>Mastigamoebida</taxon>
        <taxon>Entamoebidae</taxon>
        <taxon>Entamoeba</taxon>
    </lineage>
</organism>
<dbReference type="KEGG" id="eiv:EIN_229680"/>
<evidence type="ECO:0000313" key="4">
    <source>
        <dbReference type="Proteomes" id="UP000014680"/>
    </source>
</evidence>
<sequence length="553" mass="62083">MSVSVSSLMPADLTQWGKKEGGSVKSWKKRFFVLKNKNLWYFESETSSSEVGKIELTAESQVLDKSSGQKFMLGILAKDKNNKDRLFLIEVETIDILSDFLSKVGKTISSFSVAKQATNEANSSPKAVPKSLQPVVTFDEPTESHVPKTKKIPIGANPLQAALAAEAMKKQSQQKSSEHAQVTRSEQVLDNSNKQSQLSEQSLTENTESEQPSPLKRKERVVKKNKEDSDFSYPYQRALLRYDGKTNVGYIRDIFKSTLNGNKLDAFNLWLCSIPLAVNLVDEETLSYKLRTSTDLQHICVHAFGPQEVMSQGTSDFFKSVVCSEKETERMTKYGNMIMPLNSGSYLEVTQEPNAIEAGYSFCGDILLEEALGFIEEGKMKEVFTACEKEFSTLKFSTLIEKDMSATEPTFTKFWFDIFGKNTSGRTDLVKSILTKLELPYDTFDSESSAFSFFKQVFETQSESTVSMAFVFTDTEIAQVSLIINNPTPTQLSQCCRIKDSNSNSEVLQQLIEYYGAPTSLDFTYINDKYKMGIFNNVSPINVSFDIGFDKLN</sequence>
<evidence type="ECO:0000259" key="2">
    <source>
        <dbReference type="PROSITE" id="PS50003"/>
    </source>
</evidence>
<dbReference type="SUPFAM" id="SSF50729">
    <property type="entry name" value="PH domain-like"/>
    <property type="match status" value="1"/>
</dbReference>
<reference evidence="3 4" key="1">
    <citation type="submission" date="2012-10" db="EMBL/GenBank/DDBJ databases">
        <authorList>
            <person name="Zafar N."/>
            <person name="Inman J."/>
            <person name="Hall N."/>
            <person name="Lorenzi H."/>
            <person name="Caler E."/>
        </authorList>
    </citation>
    <scope>NUCLEOTIDE SEQUENCE [LARGE SCALE GENOMIC DNA]</scope>
    <source>
        <strain evidence="3 4">IP1</strain>
    </source>
</reference>
<dbReference type="RefSeq" id="XP_004255206.1">
    <property type="nucleotide sequence ID" value="XM_004255158.1"/>
</dbReference>
<name>A0A0A1U6C2_ENTIV</name>
<dbReference type="Proteomes" id="UP000014680">
    <property type="component" value="Unassembled WGS sequence"/>
</dbReference>
<feature type="region of interest" description="Disordered" evidence="1">
    <location>
        <begin position="164"/>
        <end position="227"/>
    </location>
</feature>
<proteinExistence type="predicted"/>